<keyword evidence="7 11" id="KW-1133">Transmembrane helix</keyword>
<evidence type="ECO:0000256" key="1">
    <source>
        <dbReference type="ARBA" id="ARBA00004167"/>
    </source>
</evidence>
<proteinExistence type="inferred from homology"/>
<dbReference type="CDD" id="cd06503">
    <property type="entry name" value="ATP-synt_Fo_b"/>
    <property type="match status" value="1"/>
</dbReference>
<keyword evidence="3" id="KW-0813">Transport</keyword>
<comment type="subcellular location">
    <subcellularLocation>
        <location evidence="1">Membrane</location>
        <topology evidence="1">Single-pass membrane protein</topology>
    </subcellularLocation>
</comment>
<keyword evidence="4" id="KW-0138">CF(0)</keyword>
<dbReference type="GO" id="GO:0046961">
    <property type="term" value="F:proton-transporting ATPase activity, rotational mechanism"/>
    <property type="evidence" value="ECO:0007669"/>
    <property type="project" value="TreeGrafter"/>
</dbReference>
<evidence type="ECO:0000256" key="9">
    <source>
        <dbReference type="ARBA" id="ARBA00023136"/>
    </source>
</evidence>
<dbReference type="PANTHER" id="PTHR33445:SF2">
    <property type="entry name" value="ATP SYNTHASE SUBUNIT B', CHLOROPLASTIC"/>
    <property type="match status" value="1"/>
</dbReference>
<organism evidence="12">
    <name type="scientific">freshwater metagenome</name>
    <dbReference type="NCBI Taxonomy" id="449393"/>
    <lineage>
        <taxon>unclassified sequences</taxon>
        <taxon>metagenomes</taxon>
        <taxon>ecological metagenomes</taxon>
    </lineage>
</organism>
<dbReference type="InterPro" id="IPR002146">
    <property type="entry name" value="ATP_synth_b/b'su_bac/chlpt"/>
</dbReference>
<dbReference type="Pfam" id="PF00430">
    <property type="entry name" value="ATP-synt_B"/>
    <property type="match status" value="1"/>
</dbReference>
<protein>
    <submittedName>
        <fullName evidence="12">Unannotated protein</fullName>
    </submittedName>
</protein>
<evidence type="ECO:0000256" key="8">
    <source>
        <dbReference type="ARBA" id="ARBA00023065"/>
    </source>
</evidence>
<evidence type="ECO:0000256" key="11">
    <source>
        <dbReference type="SAM" id="Phobius"/>
    </source>
</evidence>
<evidence type="ECO:0000256" key="3">
    <source>
        <dbReference type="ARBA" id="ARBA00022448"/>
    </source>
</evidence>
<keyword evidence="9 11" id="KW-0472">Membrane</keyword>
<keyword evidence="8" id="KW-0406">Ion transport</keyword>
<gene>
    <name evidence="12" type="ORF">UFOPK2334_00100</name>
</gene>
<keyword evidence="5 11" id="KW-0812">Transmembrane</keyword>
<dbReference type="GO" id="GO:0045259">
    <property type="term" value="C:proton-transporting ATP synthase complex"/>
    <property type="evidence" value="ECO:0007669"/>
    <property type="project" value="UniProtKB-KW"/>
</dbReference>
<keyword evidence="6" id="KW-0375">Hydrogen ion transport</keyword>
<dbReference type="AlphaFoldDB" id="A0A6J6LNP3"/>
<evidence type="ECO:0000256" key="2">
    <source>
        <dbReference type="ARBA" id="ARBA00005513"/>
    </source>
</evidence>
<reference evidence="12" key="1">
    <citation type="submission" date="2020-05" db="EMBL/GenBank/DDBJ databases">
        <authorList>
            <person name="Chiriac C."/>
            <person name="Salcher M."/>
            <person name="Ghai R."/>
            <person name="Kavagutti S V."/>
        </authorList>
    </citation>
    <scope>NUCLEOTIDE SEQUENCE</scope>
</reference>
<evidence type="ECO:0000256" key="10">
    <source>
        <dbReference type="ARBA" id="ARBA00025198"/>
    </source>
</evidence>
<name>A0A6J6LNP3_9ZZZZ</name>
<dbReference type="InterPro" id="IPR050059">
    <property type="entry name" value="ATP_synthase_B_chain"/>
</dbReference>
<evidence type="ECO:0000256" key="6">
    <source>
        <dbReference type="ARBA" id="ARBA00022781"/>
    </source>
</evidence>
<sequence>MPTAIVTQSSGRIVHVRLVSSDTTDTTMPEEAVTLAAESGTGATETTAEVAVKAAPNPIAPTPKEIFWSAGSFFVLLVIMRYYLFPKLKKGMDARYADIRSDIEGADSVKAAAQTDVAGYEKQLAAVRVEAAGRIDAARQTVDAERNTQLTQVNARIASARADADAQTAAARAAAQGQVAAAVAQVATKAATMASGRTPDASVVQAAVTAAMESAGSR</sequence>
<comment type="similarity">
    <text evidence="2">Belongs to the ATPase B chain family.</text>
</comment>
<accession>A0A6J6LNP3</accession>
<dbReference type="EMBL" id="CAEZXA010000004">
    <property type="protein sequence ID" value="CAB4663497.1"/>
    <property type="molecule type" value="Genomic_DNA"/>
</dbReference>
<evidence type="ECO:0000256" key="7">
    <source>
        <dbReference type="ARBA" id="ARBA00022989"/>
    </source>
</evidence>
<evidence type="ECO:0000256" key="4">
    <source>
        <dbReference type="ARBA" id="ARBA00022547"/>
    </source>
</evidence>
<dbReference type="PANTHER" id="PTHR33445">
    <property type="entry name" value="ATP SYNTHASE SUBUNIT B', CHLOROPLASTIC"/>
    <property type="match status" value="1"/>
</dbReference>
<dbReference type="HAMAP" id="MF_01398">
    <property type="entry name" value="ATP_synth_b_bprime"/>
    <property type="match status" value="1"/>
</dbReference>
<evidence type="ECO:0000313" key="12">
    <source>
        <dbReference type="EMBL" id="CAB4663497.1"/>
    </source>
</evidence>
<feature type="transmembrane region" description="Helical" evidence="11">
    <location>
        <begin position="66"/>
        <end position="85"/>
    </location>
</feature>
<evidence type="ECO:0000256" key="5">
    <source>
        <dbReference type="ARBA" id="ARBA00022692"/>
    </source>
</evidence>
<dbReference type="GO" id="GO:0015986">
    <property type="term" value="P:proton motive force-driven ATP synthesis"/>
    <property type="evidence" value="ECO:0007669"/>
    <property type="project" value="InterPro"/>
</dbReference>
<comment type="function">
    <text evidence="10">F(1)F(0) ATP synthase produces ATP from ADP in the presence of a proton or sodium gradient. F-type ATPases consist of two structural domains, F(1) containing the extramembraneous catalytic core and F(0) containing the membrane proton channel, linked together by a central stalk and a peripheral stalk. During catalysis, ATP synthesis in the catalytic domain of F(1) is coupled via a rotary mechanism of the central stalk subunits to proton translocation.</text>
</comment>